<feature type="compositionally biased region" description="Basic and acidic residues" evidence="1">
    <location>
        <begin position="72"/>
        <end position="81"/>
    </location>
</feature>
<accession>A0AAV7LAF1</accession>
<protein>
    <submittedName>
        <fullName evidence="2">Uncharacterized protein</fullName>
    </submittedName>
</protein>
<name>A0AAV7LAF1_PLEWA</name>
<organism evidence="2 3">
    <name type="scientific">Pleurodeles waltl</name>
    <name type="common">Iberian ribbed newt</name>
    <dbReference type="NCBI Taxonomy" id="8319"/>
    <lineage>
        <taxon>Eukaryota</taxon>
        <taxon>Metazoa</taxon>
        <taxon>Chordata</taxon>
        <taxon>Craniata</taxon>
        <taxon>Vertebrata</taxon>
        <taxon>Euteleostomi</taxon>
        <taxon>Amphibia</taxon>
        <taxon>Batrachia</taxon>
        <taxon>Caudata</taxon>
        <taxon>Salamandroidea</taxon>
        <taxon>Salamandridae</taxon>
        <taxon>Pleurodelinae</taxon>
        <taxon>Pleurodeles</taxon>
    </lineage>
</organism>
<reference evidence="2" key="1">
    <citation type="journal article" date="2022" name="bioRxiv">
        <title>Sequencing and chromosome-scale assembly of the giantPleurodeles waltlgenome.</title>
        <authorList>
            <person name="Brown T."/>
            <person name="Elewa A."/>
            <person name="Iarovenko S."/>
            <person name="Subramanian E."/>
            <person name="Araus A.J."/>
            <person name="Petzold A."/>
            <person name="Susuki M."/>
            <person name="Suzuki K.-i.T."/>
            <person name="Hayashi T."/>
            <person name="Toyoda A."/>
            <person name="Oliveira C."/>
            <person name="Osipova E."/>
            <person name="Leigh N.D."/>
            <person name="Simon A."/>
            <person name="Yun M.H."/>
        </authorList>
    </citation>
    <scope>NUCLEOTIDE SEQUENCE</scope>
    <source>
        <strain evidence="2">20211129_DDA</strain>
        <tissue evidence="2">Liver</tissue>
    </source>
</reference>
<sequence>MSGPPRESGCDGVPERSPGDFKDRRPVTSRGRVWQAEKGKRRPPLAIGVPTGSPDVSGGSTGETWRIPALKDLLHPEDRGL</sequence>
<feature type="compositionally biased region" description="Basic and acidic residues" evidence="1">
    <location>
        <begin position="13"/>
        <end position="26"/>
    </location>
</feature>
<comment type="caution">
    <text evidence="2">The sequence shown here is derived from an EMBL/GenBank/DDBJ whole genome shotgun (WGS) entry which is preliminary data.</text>
</comment>
<evidence type="ECO:0000313" key="2">
    <source>
        <dbReference type="EMBL" id="KAJ1087909.1"/>
    </source>
</evidence>
<feature type="region of interest" description="Disordered" evidence="1">
    <location>
        <begin position="1"/>
        <end position="81"/>
    </location>
</feature>
<evidence type="ECO:0000256" key="1">
    <source>
        <dbReference type="SAM" id="MobiDB-lite"/>
    </source>
</evidence>
<dbReference type="AlphaFoldDB" id="A0AAV7LAF1"/>
<gene>
    <name evidence="2" type="ORF">NDU88_001068</name>
</gene>
<dbReference type="Proteomes" id="UP001066276">
    <property type="component" value="Chromosome 11"/>
</dbReference>
<keyword evidence="3" id="KW-1185">Reference proteome</keyword>
<evidence type="ECO:0000313" key="3">
    <source>
        <dbReference type="Proteomes" id="UP001066276"/>
    </source>
</evidence>
<dbReference type="EMBL" id="JANPWB010000015">
    <property type="protein sequence ID" value="KAJ1087909.1"/>
    <property type="molecule type" value="Genomic_DNA"/>
</dbReference>
<proteinExistence type="predicted"/>